<feature type="region of interest" description="Disordered" evidence="6">
    <location>
        <begin position="23"/>
        <end position="52"/>
    </location>
</feature>
<evidence type="ECO:0000256" key="5">
    <source>
        <dbReference type="ARBA" id="ARBA00023180"/>
    </source>
</evidence>
<dbReference type="PROSITE" id="PS00131">
    <property type="entry name" value="CARBOXYPEPT_SER_SER"/>
    <property type="match status" value="1"/>
</dbReference>
<comment type="caution">
    <text evidence="7">The sequence shown here is derived from an EMBL/GenBank/DDBJ whole genome shotgun (WGS) entry which is preliminary data.</text>
</comment>
<dbReference type="Gene3D" id="3.40.50.1820">
    <property type="entry name" value="alpha/beta hydrolase"/>
    <property type="match status" value="1"/>
</dbReference>
<keyword evidence="5" id="KW-0325">Glycoprotein</keyword>
<evidence type="ECO:0000256" key="6">
    <source>
        <dbReference type="SAM" id="MobiDB-lite"/>
    </source>
</evidence>
<dbReference type="PANTHER" id="PTHR11802:SF3">
    <property type="entry name" value="RETINOID-INDUCIBLE SERINE CARBOXYPEPTIDASE"/>
    <property type="match status" value="1"/>
</dbReference>
<accession>A0ABV6ZSI2</accession>
<evidence type="ECO:0000256" key="3">
    <source>
        <dbReference type="ARBA" id="ARBA00022729"/>
    </source>
</evidence>
<dbReference type="Proteomes" id="UP001595190">
    <property type="component" value="Unassembled WGS sequence"/>
</dbReference>
<protein>
    <recommendedName>
        <fullName evidence="9">Peptidase</fullName>
    </recommendedName>
</protein>
<keyword evidence="3" id="KW-0732">Signal</keyword>
<keyword evidence="1" id="KW-0121">Carboxypeptidase</keyword>
<evidence type="ECO:0000313" key="8">
    <source>
        <dbReference type="Proteomes" id="UP001595190"/>
    </source>
</evidence>
<gene>
    <name evidence="7" type="ORF">ACETRX_36295</name>
</gene>
<keyword evidence="4" id="KW-0378">Hydrolase</keyword>
<dbReference type="Pfam" id="PF00450">
    <property type="entry name" value="Peptidase_S10"/>
    <property type="match status" value="1"/>
</dbReference>
<evidence type="ECO:0000256" key="2">
    <source>
        <dbReference type="ARBA" id="ARBA00022670"/>
    </source>
</evidence>
<proteinExistence type="predicted"/>
<dbReference type="RefSeq" id="WP_394315642.1">
    <property type="nucleotide sequence ID" value="NZ_JBHGPK010000068.1"/>
</dbReference>
<evidence type="ECO:0008006" key="9">
    <source>
        <dbReference type="Google" id="ProtNLM"/>
    </source>
</evidence>
<evidence type="ECO:0000256" key="4">
    <source>
        <dbReference type="ARBA" id="ARBA00022801"/>
    </source>
</evidence>
<dbReference type="EMBL" id="JBHGPK010000068">
    <property type="protein sequence ID" value="MFC2255067.1"/>
    <property type="molecule type" value="Genomic_DNA"/>
</dbReference>
<dbReference type="InterPro" id="IPR029058">
    <property type="entry name" value="AB_hydrolase_fold"/>
</dbReference>
<reference evidence="7 8" key="1">
    <citation type="submission" date="2024-09" db="EMBL/GenBank/DDBJ databases">
        <title>Description of Labrys sedimenti sp. nov., isolated from a diclofenac-degrading enrichment culture, and genome-based reclassification of Labrys portucalensis as a later heterotypic synonym of Labrys neptuniae.</title>
        <authorList>
            <person name="Tancsics A."/>
            <person name="Csepanyi A."/>
        </authorList>
    </citation>
    <scope>NUCLEOTIDE SEQUENCE [LARGE SCALE GENOMIC DNA]</scope>
    <source>
        <strain evidence="7 8">LMG 23412</strain>
    </source>
</reference>
<dbReference type="InterPro" id="IPR001563">
    <property type="entry name" value="Peptidase_S10"/>
</dbReference>
<evidence type="ECO:0000313" key="7">
    <source>
        <dbReference type="EMBL" id="MFC2255067.1"/>
    </source>
</evidence>
<keyword evidence="2" id="KW-0645">Protease</keyword>
<dbReference type="InterPro" id="IPR018202">
    <property type="entry name" value="Ser_caboxypep_ser_AS"/>
</dbReference>
<evidence type="ECO:0000256" key="1">
    <source>
        <dbReference type="ARBA" id="ARBA00022645"/>
    </source>
</evidence>
<organism evidence="7 8">
    <name type="scientific">Labrys neptuniae</name>
    <dbReference type="NCBI Taxonomy" id="376174"/>
    <lineage>
        <taxon>Bacteria</taxon>
        <taxon>Pseudomonadati</taxon>
        <taxon>Pseudomonadota</taxon>
        <taxon>Alphaproteobacteria</taxon>
        <taxon>Hyphomicrobiales</taxon>
        <taxon>Xanthobacteraceae</taxon>
        <taxon>Labrys</taxon>
    </lineage>
</organism>
<sequence>MLAVALVFLAGCNDNEGAKVADAGKSLFTPPDTLTGPPSKPDTSTAQPSKPDVTVAAPSEAEIFAAVAPQDKVFEDTNKYDTTISGAIELSKVTEETSVKRHTLKIDGVDVPYTARAGHLIAYATDSSGRTAVKLADGGTLPGKTPQAAIFYTAYTRDGLPKDKRPITFLWNGGPGSASIWLHMGSWGPMRIKSDAPSIPEQYYQKQPETLPFVENDISLLDQSDIVFVDPPGTGFSTAIAPLANGDLWGTSIDAEVVANFITSYINANNRQSSPKYLYGESYGGIRTPIVANLLEQAGTSNYVPDPSGKPPQVLTGFILNSPLVNYGTNCDMTQLTGVAGSCAGYIPSYAMAADFFKKSTLRGNKTQEAYLEDLRSFTRNSFMKENQTPQEKADLIRKLSSYTGLSESLWTRFPNMGPDTVRANLVSGFQLGRYDARMKLPNSSSYEADAYIDTAFLSRFKTYLPDFVNYKNLPTGESAEANTDYQPMNYGPLSWKTFFSGETNWAWKRTGSTIDYPESVTDIQAVLTANPNSKILVLHGYEDVATPGFQTELDLKSANLLDRVPVKWFEGGHMTYNTESSRAPLKRTIDQFYGTPAVDFLGLSATNQALRLSAGSQASAIQMVQ</sequence>
<dbReference type="SUPFAM" id="SSF53474">
    <property type="entry name" value="alpha/beta-Hydrolases"/>
    <property type="match status" value="1"/>
</dbReference>
<name>A0ABV6ZSI2_9HYPH</name>
<dbReference type="PANTHER" id="PTHR11802">
    <property type="entry name" value="SERINE PROTEASE FAMILY S10 SERINE CARBOXYPEPTIDASE"/>
    <property type="match status" value="1"/>
</dbReference>